<comment type="caution">
    <text evidence="2">The sequence shown here is derived from an EMBL/GenBank/DDBJ whole genome shotgun (WGS) entry which is preliminary data.</text>
</comment>
<reference evidence="2 3" key="1">
    <citation type="submission" date="2013-06" db="EMBL/GenBank/DDBJ databases">
        <authorList>
            <person name="Weinstock G."/>
            <person name="Sodergren E."/>
            <person name="Lobos E.A."/>
            <person name="Fulton L."/>
            <person name="Fulton R."/>
            <person name="Courtney L."/>
            <person name="Fronick C."/>
            <person name="O'Laughlin M."/>
            <person name="Godfrey J."/>
            <person name="Wilson R.M."/>
            <person name="Miner T."/>
            <person name="Farmer C."/>
            <person name="Delehaunty K."/>
            <person name="Cordes M."/>
            <person name="Minx P."/>
            <person name="Tomlinson C."/>
            <person name="Chen J."/>
            <person name="Wollam A."/>
            <person name="Pepin K.H."/>
            <person name="Bhonagiri V."/>
            <person name="Zhang X."/>
            <person name="Warren W."/>
            <person name="Mitreva M."/>
            <person name="Mardis E.R."/>
            <person name="Wilson R.K."/>
        </authorList>
    </citation>
    <scope>NUCLEOTIDE SEQUENCE [LARGE SCALE GENOMIC DNA]</scope>
    <source>
        <strain evidence="2 3">W1703</strain>
    </source>
</reference>
<protein>
    <submittedName>
        <fullName evidence="2">Uncharacterized protein</fullName>
    </submittedName>
</protein>
<name>U2JCH8_9STRE</name>
<dbReference type="AlphaFoldDB" id="U2JCH8"/>
<proteinExistence type="predicted"/>
<dbReference type="HOGENOM" id="CLU_3240445_0_0_9"/>
<feature type="compositionally biased region" description="Basic and acidic residues" evidence="1">
    <location>
        <begin position="25"/>
        <end position="43"/>
    </location>
</feature>
<dbReference type="EMBL" id="AWVA01000030">
    <property type="protein sequence ID" value="ERJ77742.1"/>
    <property type="molecule type" value="Genomic_DNA"/>
</dbReference>
<gene>
    <name evidence="2" type="ORF">HMPREF1557_00632</name>
</gene>
<sequence length="43" mass="4950">MNSLEISILLHYPGADLKSWSSLPRPKDSELKKQEPIKKVPQF</sequence>
<evidence type="ECO:0000256" key="1">
    <source>
        <dbReference type="SAM" id="MobiDB-lite"/>
    </source>
</evidence>
<organism evidence="2 3">
    <name type="scientific">Streptococcus sobrinus W1703</name>
    <dbReference type="NCBI Taxonomy" id="1227275"/>
    <lineage>
        <taxon>Bacteria</taxon>
        <taxon>Bacillati</taxon>
        <taxon>Bacillota</taxon>
        <taxon>Bacilli</taxon>
        <taxon>Lactobacillales</taxon>
        <taxon>Streptococcaceae</taxon>
        <taxon>Streptococcus</taxon>
    </lineage>
</organism>
<dbReference type="Proteomes" id="UP000016617">
    <property type="component" value="Unassembled WGS sequence"/>
</dbReference>
<evidence type="ECO:0000313" key="3">
    <source>
        <dbReference type="Proteomes" id="UP000016617"/>
    </source>
</evidence>
<feature type="region of interest" description="Disordered" evidence="1">
    <location>
        <begin position="23"/>
        <end position="43"/>
    </location>
</feature>
<accession>U2JCH8</accession>
<evidence type="ECO:0000313" key="2">
    <source>
        <dbReference type="EMBL" id="ERJ77742.1"/>
    </source>
</evidence>